<gene>
    <name evidence="2" type="ORF">B0H16DRAFT_1469541</name>
</gene>
<dbReference type="AlphaFoldDB" id="A0AAD7MS07"/>
<dbReference type="Proteomes" id="UP001215598">
    <property type="component" value="Unassembled WGS sequence"/>
</dbReference>
<feature type="compositionally biased region" description="Acidic residues" evidence="1">
    <location>
        <begin position="391"/>
        <end position="408"/>
    </location>
</feature>
<evidence type="ECO:0000313" key="3">
    <source>
        <dbReference type="Proteomes" id="UP001215598"/>
    </source>
</evidence>
<feature type="compositionally biased region" description="Basic and acidic residues" evidence="1">
    <location>
        <begin position="378"/>
        <end position="389"/>
    </location>
</feature>
<name>A0AAD7MS07_9AGAR</name>
<feature type="compositionally biased region" description="Acidic residues" evidence="1">
    <location>
        <begin position="420"/>
        <end position="434"/>
    </location>
</feature>
<evidence type="ECO:0000313" key="2">
    <source>
        <dbReference type="EMBL" id="KAJ7730570.1"/>
    </source>
</evidence>
<proteinExistence type="predicted"/>
<reference evidence="2" key="1">
    <citation type="submission" date="2023-03" db="EMBL/GenBank/DDBJ databases">
        <title>Massive genome expansion in bonnet fungi (Mycena s.s.) driven by repeated elements and novel gene families across ecological guilds.</title>
        <authorList>
            <consortium name="Lawrence Berkeley National Laboratory"/>
            <person name="Harder C.B."/>
            <person name="Miyauchi S."/>
            <person name="Viragh M."/>
            <person name="Kuo A."/>
            <person name="Thoen E."/>
            <person name="Andreopoulos B."/>
            <person name="Lu D."/>
            <person name="Skrede I."/>
            <person name="Drula E."/>
            <person name="Henrissat B."/>
            <person name="Morin E."/>
            <person name="Kohler A."/>
            <person name="Barry K."/>
            <person name="LaButti K."/>
            <person name="Morin E."/>
            <person name="Salamov A."/>
            <person name="Lipzen A."/>
            <person name="Mereny Z."/>
            <person name="Hegedus B."/>
            <person name="Baldrian P."/>
            <person name="Stursova M."/>
            <person name="Weitz H."/>
            <person name="Taylor A."/>
            <person name="Grigoriev I.V."/>
            <person name="Nagy L.G."/>
            <person name="Martin F."/>
            <person name="Kauserud H."/>
        </authorList>
    </citation>
    <scope>NUCLEOTIDE SEQUENCE</scope>
    <source>
        <strain evidence="2">CBHHK182m</strain>
    </source>
</reference>
<comment type="caution">
    <text evidence="2">The sequence shown here is derived from an EMBL/GenBank/DDBJ whole genome shotgun (WGS) entry which is preliminary data.</text>
</comment>
<sequence>MTSASMFAPCVQVEGKTEAQVRLESKDAKKGLPVVHDVSPSKFITLGLDLEDKQHQIRVQAVLKKAGTTGQEIDLKRMCTKLNHRVTQFRRLQSTYTPASCTTCQIRVQAVLKKAGTTGQEIDLKGMRTKLNHCVTQFRRLQSTYTPAALQILGDMDIPEAQMIENMPLLLPSALSLANQVRHQGASTRTCTIPRNESKIGLHLEKYQIPWETIRLLGDGNPDKVGWQVLKKDNIRCMEDTEDLAKKAQHRENPVARLRKQNTELLPHGLLPAEMDEGMDEEDELTDWTTGTDTEIQAALRIEWLKVYVRTCRWKEEVELLEAEYERVLISFEYEAKHWDARGTAVHVGIIPREQAHLRNGKRQCSASWANEGVSTSAKRERFGRHADEASAMDDDKGDDAREEEERQQEEREILREEVDVNDDEYILSGAVED</sequence>
<accession>A0AAD7MS07</accession>
<keyword evidence="3" id="KW-1185">Reference proteome</keyword>
<organism evidence="2 3">
    <name type="scientific">Mycena metata</name>
    <dbReference type="NCBI Taxonomy" id="1033252"/>
    <lineage>
        <taxon>Eukaryota</taxon>
        <taxon>Fungi</taxon>
        <taxon>Dikarya</taxon>
        <taxon>Basidiomycota</taxon>
        <taxon>Agaricomycotina</taxon>
        <taxon>Agaricomycetes</taxon>
        <taxon>Agaricomycetidae</taxon>
        <taxon>Agaricales</taxon>
        <taxon>Marasmiineae</taxon>
        <taxon>Mycenaceae</taxon>
        <taxon>Mycena</taxon>
    </lineage>
</organism>
<protein>
    <submittedName>
        <fullName evidence="2">Uncharacterized protein</fullName>
    </submittedName>
</protein>
<feature type="region of interest" description="Disordered" evidence="1">
    <location>
        <begin position="377"/>
        <end position="434"/>
    </location>
</feature>
<dbReference type="EMBL" id="JARKIB010000158">
    <property type="protein sequence ID" value="KAJ7730570.1"/>
    <property type="molecule type" value="Genomic_DNA"/>
</dbReference>
<evidence type="ECO:0000256" key="1">
    <source>
        <dbReference type="SAM" id="MobiDB-lite"/>
    </source>
</evidence>
<feature type="compositionally biased region" description="Basic and acidic residues" evidence="1">
    <location>
        <begin position="409"/>
        <end position="419"/>
    </location>
</feature>